<evidence type="ECO:0000256" key="4">
    <source>
        <dbReference type="ARBA" id="ARBA00022840"/>
    </source>
</evidence>
<dbReference type="InterPro" id="IPR041701">
    <property type="entry name" value="MetN_ABC"/>
</dbReference>
<feature type="domain" description="ABC transporter" evidence="8">
    <location>
        <begin position="2"/>
        <end position="241"/>
    </location>
</feature>
<dbReference type="RefSeq" id="WP_307230175.1">
    <property type="nucleotide sequence ID" value="NZ_JAUSTT010000015.1"/>
</dbReference>
<gene>
    <name evidence="9" type="ORF">J2S08_002622</name>
</gene>
<comment type="caution">
    <text evidence="9">The sequence shown here is derived from an EMBL/GenBank/DDBJ whole genome shotgun (WGS) entry which is preliminary data.</text>
</comment>
<accession>A0ABT9WUG6</accession>
<organism evidence="9 10">
    <name type="scientific">Bacillus chungangensis</name>
    <dbReference type="NCBI Taxonomy" id="587633"/>
    <lineage>
        <taxon>Bacteria</taxon>
        <taxon>Bacillati</taxon>
        <taxon>Bacillota</taxon>
        <taxon>Bacilli</taxon>
        <taxon>Bacillales</taxon>
        <taxon>Bacillaceae</taxon>
        <taxon>Bacillus</taxon>
    </lineage>
</organism>
<name>A0ABT9WUG6_9BACI</name>
<dbReference type="InterPro" id="IPR003593">
    <property type="entry name" value="AAA+_ATPase"/>
</dbReference>
<evidence type="ECO:0000256" key="7">
    <source>
        <dbReference type="ARBA" id="ARBA00023136"/>
    </source>
</evidence>
<keyword evidence="3" id="KW-0547">Nucleotide-binding</keyword>
<evidence type="ECO:0000313" key="10">
    <source>
        <dbReference type="Proteomes" id="UP001223586"/>
    </source>
</evidence>
<evidence type="ECO:0000256" key="6">
    <source>
        <dbReference type="ARBA" id="ARBA00022970"/>
    </source>
</evidence>
<evidence type="ECO:0000256" key="5">
    <source>
        <dbReference type="ARBA" id="ARBA00022967"/>
    </source>
</evidence>
<dbReference type="SUPFAM" id="SSF52540">
    <property type="entry name" value="P-loop containing nucleoside triphosphate hydrolases"/>
    <property type="match status" value="1"/>
</dbReference>
<protein>
    <submittedName>
        <fullName evidence="9">D-methionine transport system ATP-binding protein</fullName>
    </submittedName>
</protein>
<dbReference type="InterPro" id="IPR050086">
    <property type="entry name" value="MetN_ABC_transporter-like"/>
</dbReference>
<dbReference type="EMBL" id="JAUSTT010000015">
    <property type="protein sequence ID" value="MDQ0176764.1"/>
    <property type="molecule type" value="Genomic_DNA"/>
</dbReference>
<evidence type="ECO:0000259" key="8">
    <source>
        <dbReference type="PROSITE" id="PS50893"/>
    </source>
</evidence>
<keyword evidence="7" id="KW-0472">Membrane</keyword>
<dbReference type="Proteomes" id="UP001223586">
    <property type="component" value="Unassembled WGS sequence"/>
</dbReference>
<dbReference type="GO" id="GO:0005524">
    <property type="term" value="F:ATP binding"/>
    <property type="evidence" value="ECO:0007669"/>
    <property type="project" value="UniProtKB-KW"/>
</dbReference>
<sequence>MISLNQVSKQFTTKEGTFQAVAPLSLHIAEGDIYGIVGFSGAGKSTLLRLINLLERPTTGTVEVAGQDLTKLAKKELRKARQSIGMVFQQFYLLHNKTVFDNIALPLQLARVERKEIERRVEECLQMVGLEEKRQHYPAQLSGGQKQRVGIARALAHQPKVLLCDEPTSALDPKTTKQFLQFLRDLHRQLGLTIVIVTHEMHVVQQICNKAAVMEEGKIIEHFSLENKRQQAKTDIGKMLFASPYLEEERLVSHV</sequence>
<dbReference type="InterPro" id="IPR003439">
    <property type="entry name" value="ABC_transporter-like_ATP-bd"/>
</dbReference>
<evidence type="ECO:0000313" key="9">
    <source>
        <dbReference type="EMBL" id="MDQ0176764.1"/>
    </source>
</evidence>
<dbReference type="Pfam" id="PF00005">
    <property type="entry name" value="ABC_tran"/>
    <property type="match status" value="1"/>
</dbReference>
<dbReference type="PROSITE" id="PS50893">
    <property type="entry name" value="ABC_TRANSPORTER_2"/>
    <property type="match status" value="1"/>
</dbReference>
<evidence type="ECO:0000256" key="2">
    <source>
        <dbReference type="ARBA" id="ARBA00022475"/>
    </source>
</evidence>
<proteinExistence type="predicted"/>
<evidence type="ECO:0000256" key="3">
    <source>
        <dbReference type="ARBA" id="ARBA00022741"/>
    </source>
</evidence>
<evidence type="ECO:0000256" key="1">
    <source>
        <dbReference type="ARBA" id="ARBA00022448"/>
    </source>
</evidence>
<dbReference type="PANTHER" id="PTHR43166">
    <property type="entry name" value="AMINO ACID IMPORT ATP-BINDING PROTEIN"/>
    <property type="match status" value="1"/>
</dbReference>
<dbReference type="Gene3D" id="3.40.50.300">
    <property type="entry name" value="P-loop containing nucleotide triphosphate hydrolases"/>
    <property type="match status" value="1"/>
</dbReference>
<dbReference type="CDD" id="cd03258">
    <property type="entry name" value="ABC_MetN_methionine_transporter"/>
    <property type="match status" value="1"/>
</dbReference>
<keyword evidence="10" id="KW-1185">Reference proteome</keyword>
<keyword evidence="4 9" id="KW-0067">ATP-binding</keyword>
<dbReference type="SMART" id="SM00382">
    <property type="entry name" value="AAA"/>
    <property type="match status" value="1"/>
</dbReference>
<keyword evidence="1" id="KW-0813">Transport</keyword>
<dbReference type="InterPro" id="IPR017871">
    <property type="entry name" value="ABC_transporter-like_CS"/>
</dbReference>
<dbReference type="PANTHER" id="PTHR43166:SF30">
    <property type="entry name" value="METHIONINE IMPORT ATP-BINDING PROTEIN METN"/>
    <property type="match status" value="1"/>
</dbReference>
<dbReference type="InterPro" id="IPR027417">
    <property type="entry name" value="P-loop_NTPase"/>
</dbReference>
<keyword evidence="5" id="KW-1278">Translocase</keyword>
<keyword evidence="6" id="KW-0029">Amino-acid transport</keyword>
<dbReference type="PROSITE" id="PS00211">
    <property type="entry name" value="ABC_TRANSPORTER_1"/>
    <property type="match status" value="1"/>
</dbReference>
<keyword evidence="2" id="KW-1003">Cell membrane</keyword>
<reference evidence="9 10" key="1">
    <citation type="submission" date="2023-07" db="EMBL/GenBank/DDBJ databases">
        <title>Genomic Encyclopedia of Type Strains, Phase IV (KMG-IV): sequencing the most valuable type-strain genomes for metagenomic binning, comparative biology and taxonomic classification.</title>
        <authorList>
            <person name="Goeker M."/>
        </authorList>
    </citation>
    <scope>NUCLEOTIDE SEQUENCE [LARGE SCALE GENOMIC DNA]</scope>
    <source>
        <strain evidence="9 10">DSM 23837</strain>
    </source>
</reference>